<dbReference type="PIRSF" id="PIRSF001439">
    <property type="entry name" value="CryM"/>
    <property type="match status" value="1"/>
</dbReference>
<dbReference type="Gene3D" id="3.30.1780.10">
    <property type="entry name" value="ornithine cyclodeaminase, domain 1"/>
    <property type="match status" value="1"/>
</dbReference>
<reference evidence="1 2" key="1">
    <citation type="journal article" date="2014" name="Int. J. Syst. Evol. Microbiol.">
        <title>Jeotgalibaca dankookensis gen. nov., sp. nov., a member of the family Carnobacteriaceae, isolated from seujeot (Korean traditional food).</title>
        <authorList>
            <person name="Lee D.G."/>
            <person name="Trujillo M.E."/>
            <person name="Kang H."/>
            <person name="Ahn T.Y."/>
        </authorList>
    </citation>
    <scope>NUCLEOTIDE SEQUENCE [LARGE SCALE GENOMIC DNA]</scope>
    <source>
        <strain evidence="1 2">EX-07</strain>
    </source>
</reference>
<name>A0A1S6INT4_9LACT</name>
<organism evidence="1 2">
    <name type="scientific">Jeotgalibaca dankookensis</name>
    <dbReference type="NCBI Taxonomy" id="708126"/>
    <lineage>
        <taxon>Bacteria</taxon>
        <taxon>Bacillati</taxon>
        <taxon>Bacillota</taxon>
        <taxon>Bacilli</taxon>
        <taxon>Lactobacillales</taxon>
        <taxon>Carnobacteriaceae</taxon>
        <taxon>Jeotgalibaca</taxon>
    </lineage>
</organism>
<dbReference type="SUPFAM" id="SSF51735">
    <property type="entry name" value="NAD(P)-binding Rossmann-fold domains"/>
    <property type="match status" value="1"/>
</dbReference>
<dbReference type="GO" id="GO:0016491">
    <property type="term" value="F:oxidoreductase activity"/>
    <property type="evidence" value="ECO:0007669"/>
    <property type="project" value="UniProtKB-KW"/>
</dbReference>
<gene>
    <name evidence="1" type="primary">arcB_1</name>
    <name evidence="1" type="ORF">BW727_100819</name>
</gene>
<dbReference type="GO" id="GO:0005737">
    <property type="term" value="C:cytoplasm"/>
    <property type="evidence" value="ECO:0007669"/>
    <property type="project" value="TreeGrafter"/>
</dbReference>
<keyword evidence="1" id="KW-0560">Oxidoreductase</keyword>
<accession>A0A1S6INT4</accession>
<dbReference type="RefSeq" id="WP_062469293.1">
    <property type="nucleotide sequence ID" value="NZ_BBYN01000012.1"/>
</dbReference>
<dbReference type="PANTHER" id="PTHR13812:SF19">
    <property type="entry name" value="KETIMINE REDUCTASE MU-CRYSTALLIN"/>
    <property type="match status" value="1"/>
</dbReference>
<protein>
    <submittedName>
        <fullName evidence="1">Delta(1)-pyrroline-2-carboxylate reductase</fullName>
        <ecNumber evidence="1">1.5.1.49</ecNumber>
    </submittedName>
</protein>
<dbReference type="Pfam" id="PF02423">
    <property type="entry name" value="OCD_Mu_crystall"/>
    <property type="match status" value="1"/>
</dbReference>
<dbReference type="InterPro" id="IPR023401">
    <property type="entry name" value="ODC_N"/>
</dbReference>
<evidence type="ECO:0000313" key="1">
    <source>
        <dbReference type="EMBL" id="AQS53212.1"/>
    </source>
</evidence>
<sequence>MTRLLNEEIIKKLVTMHDANRIIDQTFQGFGNKTVINPSKVSLDLGETGGYPFHEGFVNAMPAYIGDMDLAGIKWVSGIAGERREAGLPYISAMILLLDPRMGEFISVMEGTYISNLRTGAQTANSLKYLGFKDKVSIGMYGAGEQARFQLEAIADLYEITELRVWNHRRETAEIYANEMKQYVSGETIICNPEEGEKAAQAEILITVTNAQEPILLREWIKPGTVVFPMGSFQEVDDDLILSVDKIIVDHPDQALNRGALKKLHKEGRVTEENIFTTLGQLAIGAVEMPNFQEEIIMCIPIGTGAMDVSIAGHVYKRALEQGLGENYSFINYN</sequence>
<dbReference type="Gene3D" id="3.40.50.720">
    <property type="entry name" value="NAD(P)-binding Rossmann-like Domain"/>
    <property type="match status" value="1"/>
</dbReference>
<proteinExistence type="predicted"/>
<dbReference type="KEGG" id="jda:BW727_100819"/>
<dbReference type="AlphaFoldDB" id="A0A1S6INT4"/>
<dbReference type="EC" id="1.5.1.49" evidence="1"/>
<dbReference type="STRING" id="708126.BW727_100819"/>
<dbReference type="PANTHER" id="PTHR13812">
    <property type="entry name" value="KETIMINE REDUCTASE MU-CRYSTALLIN"/>
    <property type="match status" value="1"/>
</dbReference>
<dbReference type="InterPro" id="IPR003462">
    <property type="entry name" value="ODC_Mu_crystall"/>
</dbReference>
<dbReference type="Proteomes" id="UP000188993">
    <property type="component" value="Chromosome"/>
</dbReference>
<dbReference type="OrthoDB" id="9792005at2"/>
<keyword evidence="2" id="KW-1185">Reference proteome</keyword>
<dbReference type="InterPro" id="IPR036291">
    <property type="entry name" value="NAD(P)-bd_dom_sf"/>
</dbReference>
<evidence type="ECO:0000313" key="2">
    <source>
        <dbReference type="Proteomes" id="UP000188993"/>
    </source>
</evidence>
<dbReference type="EMBL" id="CP019728">
    <property type="protein sequence ID" value="AQS53212.1"/>
    <property type="molecule type" value="Genomic_DNA"/>
</dbReference>